<name>A0ABS1TFH0_9CLOT</name>
<keyword evidence="3" id="KW-1185">Reference proteome</keyword>
<dbReference type="RefSeq" id="WP_202750856.1">
    <property type="nucleotide sequence ID" value="NZ_JAESWC010000018.1"/>
</dbReference>
<dbReference type="SUPFAM" id="SSF55729">
    <property type="entry name" value="Acyl-CoA N-acyltransferases (Nat)"/>
    <property type="match status" value="1"/>
</dbReference>
<dbReference type="EMBL" id="JAESWC010000018">
    <property type="protein sequence ID" value="MBL4938129.1"/>
    <property type="molecule type" value="Genomic_DNA"/>
</dbReference>
<evidence type="ECO:0000313" key="3">
    <source>
        <dbReference type="Proteomes" id="UP000632377"/>
    </source>
</evidence>
<gene>
    <name evidence="2" type="ORF">JK636_20660</name>
</gene>
<organism evidence="2 3">
    <name type="scientific">Clostridium rhizosphaerae</name>
    <dbReference type="NCBI Taxonomy" id="2803861"/>
    <lineage>
        <taxon>Bacteria</taxon>
        <taxon>Bacillati</taxon>
        <taxon>Bacillota</taxon>
        <taxon>Clostridia</taxon>
        <taxon>Eubacteriales</taxon>
        <taxon>Clostridiaceae</taxon>
        <taxon>Clostridium</taxon>
    </lineage>
</organism>
<dbReference type="PANTHER" id="PTHR36174">
    <property type="entry name" value="LIPID II:GLYCINE GLYCYLTRANSFERASE"/>
    <property type="match status" value="1"/>
</dbReference>
<dbReference type="Gene3D" id="3.40.630.30">
    <property type="match status" value="1"/>
</dbReference>
<dbReference type="Proteomes" id="UP000632377">
    <property type="component" value="Unassembled WGS sequence"/>
</dbReference>
<dbReference type="InterPro" id="IPR038740">
    <property type="entry name" value="BioF2-like_GNAT_dom"/>
</dbReference>
<dbReference type="InterPro" id="IPR050644">
    <property type="entry name" value="PG_Glycine_Bridge_Synth"/>
</dbReference>
<feature type="domain" description="BioF2-like acetyltransferase" evidence="1">
    <location>
        <begin position="156"/>
        <end position="275"/>
    </location>
</feature>
<protein>
    <submittedName>
        <fullName evidence="2">GNAT family N-acetyltransferase</fullName>
    </submittedName>
</protein>
<sequence>MTSKEKYRELCDKEKTIPIFSRSWWLDAVCGEENWDVLLVEKGGKIIASMPYTTTKNKIFKGISMPLLTQKNGIWICYPDNQKYTSKLSYEKDIINEIINKIEVLKLDFYVQNYDYTFTNWLPFYWKQYNQSTRYTYVIDDLSNIDRVYQETDGKVKTQIRKSEKVVSVKEDCSIETFYKMIFLTFKRQNMSMPYSFELIERIDMACKENRCRKILYAEDLQGRIHAAIYLVWDDTSMYYLMGGADPELRNSEATTLLLWNAIKFASTVVKKFDFEGSMIEPIERFFRAFGSTQKPYYKIWKDYSKLYKLSNIAKQLGKVIIKNR</sequence>
<dbReference type="Pfam" id="PF13480">
    <property type="entry name" value="Acetyltransf_6"/>
    <property type="match status" value="1"/>
</dbReference>
<evidence type="ECO:0000259" key="1">
    <source>
        <dbReference type="Pfam" id="PF13480"/>
    </source>
</evidence>
<comment type="caution">
    <text evidence="2">The sequence shown here is derived from an EMBL/GenBank/DDBJ whole genome shotgun (WGS) entry which is preliminary data.</text>
</comment>
<dbReference type="InterPro" id="IPR016181">
    <property type="entry name" value="Acyl_CoA_acyltransferase"/>
</dbReference>
<proteinExistence type="predicted"/>
<evidence type="ECO:0000313" key="2">
    <source>
        <dbReference type="EMBL" id="MBL4938129.1"/>
    </source>
</evidence>
<dbReference type="PANTHER" id="PTHR36174:SF1">
    <property type="entry name" value="LIPID II:GLYCINE GLYCYLTRANSFERASE"/>
    <property type="match status" value="1"/>
</dbReference>
<accession>A0ABS1TFH0</accession>
<reference evidence="2 3" key="1">
    <citation type="submission" date="2021-01" db="EMBL/GenBank/DDBJ databases">
        <title>Genome public.</title>
        <authorList>
            <person name="Liu C."/>
            <person name="Sun Q."/>
        </authorList>
    </citation>
    <scope>NUCLEOTIDE SEQUENCE [LARGE SCALE GENOMIC DNA]</scope>
    <source>
        <strain evidence="2 3">YIM B02515</strain>
    </source>
</reference>